<dbReference type="Proteomes" id="UP000789525">
    <property type="component" value="Unassembled WGS sequence"/>
</dbReference>
<name>A0ACA9M4Q6_9GLOM</name>
<sequence>HLPVVALRSRPKLPRHVNRLPANTSFAIRSLDPTIPVVFTMPELKDITFEEVSRHNREDDLLHPGGMAGKDATTAFFSLHRAEVLQRPVYKRLIIGKLPSKSPQFVPPNPDELSKVPYGEAMWLGDGFSSAYHKESHRKFQKAVRSFMRTVVLPDAMACEENGKRASQKVFDALAEKNIIAMRFGPGPHLKGLTLMDGVITPEEFDFFHESILTYELGRLGTRGYFDGLLAGGVIGLPPILNYARPEIKAKVVPEVLQAKKFICLAITEAFAGSDVSGLQTTAEKSEDGKHWIITGTKKWITNGTYADYFTTGCRTGENGFTVILIPRGDGVETNAIKTSYSSTAGTAFVTFDKVKVPVENTLGEVGQGMKVILQNFNQHQRWKYALGSGRVPQVVQSTIRIWQTASLTTCYPIQVRYNLDMTLKKMLIVYRLANMIARVEAVQAWLENVTYQMTQMSHKEQSDKLAGQIALLKMFITRAGQQTAEDAAQIFGGRSLTQTGMGRYRRTAAFDAILGGVEDVLGDLGVRQAMKKMPSNARL</sequence>
<organism evidence="1 2">
    <name type="scientific">Acaulospora colombiana</name>
    <dbReference type="NCBI Taxonomy" id="27376"/>
    <lineage>
        <taxon>Eukaryota</taxon>
        <taxon>Fungi</taxon>
        <taxon>Fungi incertae sedis</taxon>
        <taxon>Mucoromycota</taxon>
        <taxon>Glomeromycotina</taxon>
        <taxon>Glomeromycetes</taxon>
        <taxon>Diversisporales</taxon>
        <taxon>Acaulosporaceae</taxon>
        <taxon>Acaulospora</taxon>
    </lineage>
</organism>
<gene>
    <name evidence="1" type="ORF">ACOLOM_LOCUS5524</name>
</gene>
<evidence type="ECO:0000313" key="2">
    <source>
        <dbReference type="Proteomes" id="UP000789525"/>
    </source>
</evidence>
<reference evidence="1" key="1">
    <citation type="submission" date="2021-06" db="EMBL/GenBank/DDBJ databases">
        <authorList>
            <person name="Kallberg Y."/>
            <person name="Tangrot J."/>
            <person name="Rosling A."/>
        </authorList>
    </citation>
    <scope>NUCLEOTIDE SEQUENCE</scope>
    <source>
        <strain evidence="1">CL356</strain>
    </source>
</reference>
<protein>
    <submittedName>
        <fullName evidence="1">7691_t:CDS:1</fullName>
    </submittedName>
</protein>
<feature type="non-terminal residue" evidence="1">
    <location>
        <position position="1"/>
    </location>
</feature>
<evidence type="ECO:0000313" key="1">
    <source>
        <dbReference type="EMBL" id="CAG8568909.1"/>
    </source>
</evidence>
<accession>A0ACA9M4Q6</accession>
<keyword evidence="2" id="KW-1185">Reference proteome</keyword>
<dbReference type="EMBL" id="CAJVPT010010289">
    <property type="protein sequence ID" value="CAG8568909.1"/>
    <property type="molecule type" value="Genomic_DNA"/>
</dbReference>
<comment type="caution">
    <text evidence="1">The sequence shown here is derived from an EMBL/GenBank/DDBJ whole genome shotgun (WGS) entry which is preliminary data.</text>
</comment>
<proteinExistence type="predicted"/>